<accession>A0ABW5ZTY1</accession>
<evidence type="ECO:0000313" key="2">
    <source>
        <dbReference type="EMBL" id="MFD2915083.1"/>
    </source>
</evidence>
<evidence type="ECO:0000256" key="1">
    <source>
        <dbReference type="SAM" id="Phobius"/>
    </source>
</evidence>
<proteinExistence type="predicted"/>
<protein>
    <submittedName>
        <fullName evidence="2">Uncharacterized protein</fullName>
    </submittedName>
</protein>
<organism evidence="2 3">
    <name type="scientific">Psychroserpens luteus</name>
    <dbReference type="NCBI Taxonomy" id="1434066"/>
    <lineage>
        <taxon>Bacteria</taxon>
        <taxon>Pseudomonadati</taxon>
        <taxon>Bacteroidota</taxon>
        <taxon>Flavobacteriia</taxon>
        <taxon>Flavobacteriales</taxon>
        <taxon>Flavobacteriaceae</taxon>
        <taxon>Psychroserpens</taxon>
    </lineage>
</organism>
<sequence>MIKYLLGVWKIIFEWRKDFSFWVYLAGSLATLILLIFNSKLINNFGQVIKSIFSNSTSTLLIGFFFIITPLFIIITITFLTYQKIKLKRLNNEKIKSDKKLNEINLLNLNLKKSLEDNNSYIENVDYIDKTIRKRLNINYKELGQIINQYLPDNLTVIPLKYSYIKTIGDCGLIILFSKTNVSIKDSSGKRAHFRKEMQVIPLKKDQKDVHYKANFEPQTKVFNVLINDQPTSGKDLKKHLRKNNNGVILVFNPIKESFRQYKLGKSTLEMDVNNCFTSKKEFWISEWSKYPILYDRVEINLNKKPRAHQTFIWEHENKRWVQASSNHAILISDGTSIENGSYKICYVLNFQDAFLEGNKYPKFKIEWDN</sequence>
<comment type="caution">
    <text evidence="2">The sequence shown here is derived from an EMBL/GenBank/DDBJ whole genome shotgun (WGS) entry which is preliminary data.</text>
</comment>
<feature type="transmembrane region" description="Helical" evidence="1">
    <location>
        <begin position="21"/>
        <end position="39"/>
    </location>
</feature>
<keyword evidence="1" id="KW-0472">Membrane</keyword>
<keyword evidence="1" id="KW-1133">Transmembrane helix</keyword>
<name>A0ABW5ZTY1_9FLAO</name>
<feature type="transmembrane region" description="Helical" evidence="1">
    <location>
        <begin position="59"/>
        <end position="82"/>
    </location>
</feature>
<dbReference type="RefSeq" id="WP_194508572.1">
    <property type="nucleotide sequence ID" value="NZ_JADILU010000005.1"/>
</dbReference>
<gene>
    <name evidence="2" type="ORF">ACFS29_05500</name>
</gene>
<dbReference type="Proteomes" id="UP001597548">
    <property type="component" value="Unassembled WGS sequence"/>
</dbReference>
<evidence type="ECO:0000313" key="3">
    <source>
        <dbReference type="Proteomes" id="UP001597548"/>
    </source>
</evidence>
<reference evidence="3" key="1">
    <citation type="journal article" date="2019" name="Int. J. Syst. Evol. Microbiol.">
        <title>The Global Catalogue of Microorganisms (GCM) 10K type strain sequencing project: providing services to taxonomists for standard genome sequencing and annotation.</title>
        <authorList>
            <consortium name="The Broad Institute Genomics Platform"/>
            <consortium name="The Broad Institute Genome Sequencing Center for Infectious Disease"/>
            <person name="Wu L."/>
            <person name="Ma J."/>
        </authorList>
    </citation>
    <scope>NUCLEOTIDE SEQUENCE [LARGE SCALE GENOMIC DNA]</scope>
    <source>
        <strain evidence="3">KCTC 32514</strain>
    </source>
</reference>
<keyword evidence="1" id="KW-0812">Transmembrane</keyword>
<keyword evidence="3" id="KW-1185">Reference proteome</keyword>
<dbReference type="EMBL" id="JBHUOS010000002">
    <property type="protein sequence ID" value="MFD2915083.1"/>
    <property type="molecule type" value="Genomic_DNA"/>
</dbReference>